<evidence type="ECO:0000256" key="5">
    <source>
        <dbReference type="SAM" id="MobiDB-lite"/>
    </source>
</evidence>
<dbReference type="FunFam" id="1.10.555.10:FF:000001">
    <property type="entry name" value="Rho GTPase activating protein 44"/>
    <property type="match status" value="1"/>
</dbReference>
<dbReference type="FunFam" id="1.20.1270.60:FF:000053">
    <property type="entry name" value="SH3 domain-binding protein 1"/>
    <property type="match status" value="1"/>
</dbReference>
<dbReference type="Gene3D" id="1.20.1270.60">
    <property type="entry name" value="Arfaptin homology (AH) domain/BAR domain"/>
    <property type="match status" value="1"/>
</dbReference>
<evidence type="ECO:0000256" key="4">
    <source>
        <dbReference type="ARBA" id="ARBA00022553"/>
    </source>
</evidence>
<comment type="caution">
    <text evidence="8">The sequence shown here is derived from an EMBL/GenBank/DDBJ whole genome shotgun (WGS) entry which is preliminary data.</text>
</comment>
<organism evidence="8 9">
    <name type="scientific">Oedothorax gibbosus</name>
    <dbReference type="NCBI Taxonomy" id="931172"/>
    <lineage>
        <taxon>Eukaryota</taxon>
        <taxon>Metazoa</taxon>
        <taxon>Ecdysozoa</taxon>
        <taxon>Arthropoda</taxon>
        <taxon>Chelicerata</taxon>
        <taxon>Arachnida</taxon>
        <taxon>Araneae</taxon>
        <taxon>Araneomorphae</taxon>
        <taxon>Entelegynae</taxon>
        <taxon>Araneoidea</taxon>
        <taxon>Linyphiidae</taxon>
        <taxon>Erigoninae</taxon>
        <taxon>Oedothorax</taxon>
    </lineage>
</organism>
<keyword evidence="2" id="KW-0343">GTPase activation</keyword>
<dbReference type="PROSITE" id="PS50238">
    <property type="entry name" value="RHOGAP"/>
    <property type="match status" value="1"/>
</dbReference>
<reference evidence="8 9" key="1">
    <citation type="journal article" date="2022" name="Nat. Ecol. Evol.">
        <title>A masculinizing supergene underlies an exaggerated male reproductive morph in a spider.</title>
        <authorList>
            <person name="Hendrickx F."/>
            <person name="De Corte Z."/>
            <person name="Sonet G."/>
            <person name="Van Belleghem S.M."/>
            <person name="Kostlbacher S."/>
            <person name="Vangestel C."/>
        </authorList>
    </citation>
    <scope>NUCLEOTIDE SEQUENCE [LARGE SCALE GENOMIC DNA]</scope>
    <source>
        <strain evidence="8">W744_W776</strain>
    </source>
</reference>
<gene>
    <name evidence="8" type="ORF">JTE90_006092</name>
</gene>
<dbReference type="PANTHER" id="PTHR14130">
    <property type="entry name" value="3BP-1 RELATED RHOGAP"/>
    <property type="match status" value="1"/>
</dbReference>
<dbReference type="PANTHER" id="PTHR14130:SF14">
    <property type="entry name" value="RHO GTPASE-ACTIVATING PROTEIN 92B"/>
    <property type="match status" value="1"/>
</dbReference>
<keyword evidence="4" id="KW-0597">Phosphoprotein</keyword>
<dbReference type="InterPro" id="IPR027267">
    <property type="entry name" value="AH/BAR_dom_sf"/>
</dbReference>
<dbReference type="AlphaFoldDB" id="A0AAV6V4X4"/>
<accession>A0AAV6V4X4</accession>
<keyword evidence="3" id="KW-0963">Cytoplasm</keyword>
<feature type="compositionally biased region" description="Basic and acidic residues" evidence="5">
    <location>
        <begin position="602"/>
        <end position="617"/>
    </location>
</feature>
<evidence type="ECO:0000313" key="9">
    <source>
        <dbReference type="Proteomes" id="UP000827092"/>
    </source>
</evidence>
<dbReference type="GO" id="GO:0005096">
    <property type="term" value="F:GTPase activator activity"/>
    <property type="evidence" value="ECO:0007669"/>
    <property type="project" value="UniProtKB-KW"/>
</dbReference>
<keyword evidence="9" id="KW-1185">Reference proteome</keyword>
<feature type="compositionally biased region" description="Low complexity" evidence="5">
    <location>
        <begin position="794"/>
        <end position="805"/>
    </location>
</feature>
<dbReference type="Proteomes" id="UP000827092">
    <property type="component" value="Unassembled WGS sequence"/>
</dbReference>
<dbReference type="EMBL" id="JAFNEN010000161">
    <property type="protein sequence ID" value="KAG8191346.1"/>
    <property type="molecule type" value="Genomic_DNA"/>
</dbReference>
<evidence type="ECO:0000313" key="8">
    <source>
        <dbReference type="EMBL" id="KAG8191346.1"/>
    </source>
</evidence>
<dbReference type="GO" id="GO:0005829">
    <property type="term" value="C:cytosol"/>
    <property type="evidence" value="ECO:0007669"/>
    <property type="project" value="UniProtKB-SubCell"/>
</dbReference>
<feature type="compositionally biased region" description="Basic and acidic residues" evidence="5">
    <location>
        <begin position="781"/>
        <end position="793"/>
    </location>
</feature>
<dbReference type="SUPFAM" id="SSF103657">
    <property type="entry name" value="BAR/IMD domain-like"/>
    <property type="match status" value="1"/>
</dbReference>
<protein>
    <recommendedName>
        <fullName evidence="10">Rho GTPase-activating protein 44</fullName>
    </recommendedName>
</protein>
<comment type="subcellular location">
    <subcellularLocation>
        <location evidence="1">Cytoplasm</location>
        <location evidence="1">Cytosol</location>
    </subcellularLocation>
</comment>
<dbReference type="InterPro" id="IPR047165">
    <property type="entry name" value="RHG17/44/SH3BP1-like"/>
</dbReference>
<sequence length="833" mass="92076">MKKQFLRVKQIADQTFLRAEKSDVLTEDLLLAERRVDCIKAACQATHKRVAACTTDFGSETSLEKRLRKIPQILLGASMLESGCNFTRNSILGDTLRECATVQTRLGSELFDHCTEVEKNVLKPVSAVLDNEVHNISKLRKQLGKLVLDMDSARTRFATAERHSLAVGGGGVGVGKVDTLKEEMEDAQQKVEQTRDALATEMFSLMSREPHLARLFLQLHQLQASYHRNALAALESSLPVLESLINDFSLQPVYGCSLEEHLRVTEREVGQVIETCVAFLMEYGLLEEGLLRIAGSALKVKKLKSAFDAGIELDMEEYVRDPHAVAGAFKSYLRELPEPLLTHALYNDWMNAAKEADFDSKLQALWQVLHRLPAAHFKNLKYVIKFLAKVQENMDVNKMSSQNIAIVMAPNLIWSATEESTTIGMNMSTASLHTSIVDMLISYADWFFPEDAESAPPHPSNMNESHCFDKEVNGNNPDVLNSPRSPHNKNFRKPAAPPPPAERSGGTPPLIDLLGDHEGTKKPPAQVADTLKGDVPVRPAIPPSTYSSFSLDRKSLRNHPSRPARPPSDAMTRSVHVERPSVPPPERPDKTKQDLPSATEDSLEKVRILSSPEEKAPGVHFSNAQGSLDGEVDILQPQVGASKEQDIPKQAEGPPTMQKPNRVCEVVHNPPDADIVPKAQEVFKSQREVEAPVTVPRSSKAPQEVLKETEGPLSPRPTKVPDPNELGDSPVTVPRSKEVEKPPTVPRASKAPKDAEGHPPCTVQRSRSASKMNRFDFLVSQREDRPPPERPPRSMESSEPASPKGPEVEKVKPPRPQPPAKPKLNLVTENTNL</sequence>
<dbReference type="SMART" id="SM00721">
    <property type="entry name" value="BAR"/>
    <property type="match status" value="1"/>
</dbReference>
<feature type="domain" description="BAR" evidence="7">
    <location>
        <begin position="14"/>
        <end position="250"/>
    </location>
</feature>
<dbReference type="InterPro" id="IPR000198">
    <property type="entry name" value="RhoGAP_dom"/>
</dbReference>
<dbReference type="SMART" id="SM00324">
    <property type="entry name" value="RhoGAP"/>
    <property type="match status" value="1"/>
</dbReference>
<dbReference type="Gene3D" id="1.10.555.10">
    <property type="entry name" value="Rho GTPase activation protein"/>
    <property type="match status" value="1"/>
</dbReference>
<evidence type="ECO:0000256" key="1">
    <source>
        <dbReference type="ARBA" id="ARBA00004514"/>
    </source>
</evidence>
<dbReference type="InterPro" id="IPR004148">
    <property type="entry name" value="BAR_dom"/>
</dbReference>
<dbReference type="GO" id="GO:0032956">
    <property type="term" value="P:regulation of actin cytoskeleton organization"/>
    <property type="evidence" value="ECO:0007669"/>
    <property type="project" value="TreeGrafter"/>
</dbReference>
<dbReference type="Pfam" id="PF00620">
    <property type="entry name" value="RhoGAP"/>
    <property type="match status" value="1"/>
</dbReference>
<evidence type="ECO:0000259" key="7">
    <source>
        <dbReference type="PROSITE" id="PS51021"/>
    </source>
</evidence>
<evidence type="ECO:0008006" key="10">
    <source>
        <dbReference type="Google" id="ProtNLM"/>
    </source>
</evidence>
<feature type="region of interest" description="Disordered" evidence="5">
    <location>
        <begin position="454"/>
        <end position="833"/>
    </location>
</feature>
<feature type="compositionally biased region" description="Polar residues" evidence="5">
    <location>
        <begin position="473"/>
        <end position="485"/>
    </location>
</feature>
<dbReference type="Pfam" id="PF03114">
    <property type="entry name" value="BAR"/>
    <property type="match status" value="1"/>
</dbReference>
<dbReference type="SUPFAM" id="SSF48350">
    <property type="entry name" value="GTPase activation domain, GAP"/>
    <property type="match status" value="1"/>
</dbReference>
<dbReference type="InterPro" id="IPR008936">
    <property type="entry name" value="Rho_GTPase_activation_prot"/>
</dbReference>
<evidence type="ECO:0000259" key="6">
    <source>
        <dbReference type="PROSITE" id="PS50238"/>
    </source>
</evidence>
<dbReference type="GO" id="GO:0035020">
    <property type="term" value="P:regulation of Rac protein signal transduction"/>
    <property type="evidence" value="ECO:0007669"/>
    <property type="project" value="TreeGrafter"/>
</dbReference>
<proteinExistence type="predicted"/>
<name>A0AAV6V4X4_9ARAC</name>
<evidence type="ECO:0000256" key="3">
    <source>
        <dbReference type="ARBA" id="ARBA00022490"/>
    </source>
</evidence>
<evidence type="ECO:0000256" key="2">
    <source>
        <dbReference type="ARBA" id="ARBA00022468"/>
    </source>
</evidence>
<dbReference type="PROSITE" id="PS51021">
    <property type="entry name" value="BAR"/>
    <property type="match status" value="1"/>
</dbReference>
<dbReference type="GO" id="GO:0007165">
    <property type="term" value="P:signal transduction"/>
    <property type="evidence" value="ECO:0007669"/>
    <property type="project" value="InterPro"/>
</dbReference>
<dbReference type="CDD" id="cd07595">
    <property type="entry name" value="BAR_RhoGAP_Rich-like"/>
    <property type="match status" value="1"/>
</dbReference>
<feature type="domain" description="Rho-GAP" evidence="6">
    <location>
        <begin position="256"/>
        <end position="448"/>
    </location>
</feature>